<dbReference type="InterPro" id="IPR005135">
    <property type="entry name" value="Endo/exonuclease/phosphatase"/>
</dbReference>
<dbReference type="InterPro" id="IPR006179">
    <property type="entry name" value="5_nucleotidase/apyrase"/>
</dbReference>
<dbReference type="PANTHER" id="PTHR42834">
    <property type="entry name" value="ENDONUCLEASE/EXONUCLEASE/PHOSPHATASE FAMILY PROTEIN (AFU_ORTHOLOGUE AFUA_3G09210)"/>
    <property type="match status" value="1"/>
</dbReference>
<evidence type="ECO:0000256" key="1">
    <source>
        <dbReference type="ARBA" id="ARBA00022729"/>
    </source>
</evidence>
<dbReference type="CDD" id="cd10283">
    <property type="entry name" value="MnuA_DNase1-like"/>
    <property type="match status" value="1"/>
</dbReference>
<organism evidence="6 7">
    <name type="scientific">Microbacterium testaceum</name>
    <name type="common">Aureobacterium testaceum</name>
    <name type="synonym">Brevibacterium testaceum</name>
    <dbReference type="NCBI Taxonomy" id="2033"/>
    <lineage>
        <taxon>Bacteria</taxon>
        <taxon>Bacillati</taxon>
        <taxon>Actinomycetota</taxon>
        <taxon>Actinomycetes</taxon>
        <taxon>Micrococcales</taxon>
        <taxon>Microbacteriaceae</taxon>
        <taxon>Microbacterium</taxon>
    </lineage>
</organism>
<accession>A0A2T7WYR8</accession>
<feature type="compositionally biased region" description="Gly residues" evidence="2">
    <location>
        <begin position="1503"/>
        <end position="1535"/>
    </location>
</feature>
<dbReference type="Gene3D" id="3.90.780.10">
    <property type="entry name" value="5'-Nucleotidase, C-terminal domain"/>
    <property type="match status" value="1"/>
</dbReference>
<dbReference type="PANTHER" id="PTHR42834:SF1">
    <property type="entry name" value="ENDONUCLEASE_EXONUCLEASE_PHOSPHATASE FAMILY PROTEIN (AFU_ORTHOLOGUE AFUA_3G09210)"/>
    <property type="match status" value="1"/>
</dbReference>
<name>A0A2T7WYR8_MICTE</name>
<feature type="signal peptide" evidence="4">
    <location>
        <begin position="1"/>
        <end position="37"/>
    </location>
</feature>
<dbReference type="Pfam" id="PF03372">
    <property type="entry name" value="Exo_endo_phos"/>
    <property type="match status" value="1"/>
</dbReference>
<feature type="domain" description="LTD" evidence="5">
    <location>
        <begin position="27"/>
        <end position="172"/>
    </location>
</feature>
<dbReference type="GO" id="GO:0016787">
    <property type="term" value="F:hydrolase activity"/>
    <property type="evidence" value="ECO:0007669"/>
    <property type="project" value="InterPro"/>
</dbReference>
<feature type="compositionally biased region" description="Polar residues" evidence="2">
    <location>
        <begin position="199"/>
        <end position="214"/>
    </location>
</feature>
<dbReference type="SUPFAM" id="SSF74853">
    <property type="entry name" value="Lamin A/C globular tail domain"/>
    <property type="match status" value="1"/>
</dbReference>
<feature type="compositionally biased region" description="Low complexity" evidence="2">
    <location>
        <begin position="222"/>
        <end position="251"/>
    </location>
</feature>
<dbReference type="InterPro" id="IPR029052">
    <property type="entry name" value="Metallo-depent_PP-like"/>
</dbReference>
<dbReference type="InterPro" id="IPR036691">
    <property type="entry name" value="Endo/exonu/phosph_ase_sf"/>
</dbReference>
<evidence type="ECO:0000256" key="3">
    <source>
        <dbReference type="SAM" id="Phobius"/>
    </source>
</evidence>
<dbReference type="EMBL" id="QDFT01000002">
    <property type="protein sequence ID" value="PVE79376.1"/>
    <property type="molecule type" value="Genomic_DNA"/>
</dbReference>
<feature type="chain" id="PRO_5015469474" evidence="4">
    <location>
        <begin position="38"/>
        <end position="1576"/>
    </location>
</feature>
<dbReference type="Proteomes" id="UP000244649">
    <property type="component" value="Unassembled WGS sequence"/>
</dbReference>
<dbReference type="Pfam" id="PF00932">
    <property type="entry name" value="LTD"/>
    <property type="match status" value="1"/>
</dbReference>
<evidence type="ECO:0000256" key="4">
    <source>
        <dbReference type="SAM" id="SignalP"/>
    </source>
</evidence>
<feature type="region of interest" description="Disordered" evidence="2">
    <location>
        <begin position="1503"/>
        <end position="1539"/>
    </location>
</feature>
<evidence type="ECO:0000313" key="6">
    <source>
        <dbReference type="EMBL" id="PVE79376.1"/>
    </source>
</evidence>
<dbReference type="Gene3D" id="2.60.40.1260">
    <property type="entry name" value="Lamin Tail domain"/>
    <property type="match status" value="1"/>
</dbReference>
<reference evidence="6 7" key="1">
    <citation type="submission" date="2018-04" db="EMBL/GenBank/DDBJ databases">
        <authorList>
            <person name="Go L.Y."/>
            <person name="Mitchell J.A."/>
        </authorList>
    </citation>
    <scope>NUCLEOTIDE SEQUENCE [LARGE SCALE GENOMIC DNA]</scope>
    <source>
        <strain evidence="6 7">TPD7010</strain>
    </source>
</reference>
<feature type="region of interest" description="Disordered" evidence="2">
    <location>
        <begin position="196"/>
        <end position="268"/>
    </location>
</feature>
<comment type="caution">
    <text evidence="6">The sequence shown here is derived from an EMBL/GenBank/DDBJ whole genome shotgun (WGS) entry which is preliminary data.</text>
</comment>
<dbReference type="InterPro" id="IPR047971">
    <property type="entry name" value="ExeM-like"/>
</dbReference>
<dbReference type="Pfam" id="PF00149">
    <property type="entry name" value="Metallophos"/>
    <property type="match status" value="1"/>
</dbReference>
<gene>
    <name evidence="6" type="ORF">DC432_01065</name>
</gene>
<dbReference type="InterPro" id="IPR008334">
    <property type="entry name" value="5'-Nucleotdase_C"/>
</dbReference>
<protein>
    <submittedName>
        <fullName evidence="6">Multifunctional nuclease/2',3'-cyclic-nucleotide 2'-phosphodiesterase/5'-nucleotidase/3'-nucleotidase</fullName>
    </submittedName>
</protein>
<dbReference type="Gene3D" id="3.60.21.10">
    <property type="match status" value="1"/>
</dbReference>
<keyword evidence="3" id="KW-1133">Transmembrane helix</keyword>
<keyword evidence="3" id="KW-0812">Transmembrane</keyword>
<dbReference type="Pfam" id="PF02872">
    <property type="entry name" value="5_nucleotid_C"/>
    <property type="match status" value="1"/>
</dbReference>
<dbReference type="NCBIfam" id="NF033681">
    <property type="entry name" value="ExeM_NucH_DNase"/>
    <property type="match status" value="1"/>
</dbReference>
<dbReference type="PROSITE" id="PS51841">
    <property type="entry name" value="LTD"/>
    <property type="match status" value="1"/>
</dbReference>
<dbReference type="CDD" id="cd04486">
    <property type="entry name" value="YhcR_OBF_like"/>
    <property type="match status" value="1"/>
</dbReference>
<dbReference type="SUPFAM" id="SSF56219">
    <property type="entry name" value="DNase I-like"/>
    <property type="match status" value="1"/>
</dbReference>
<evidence type="ECO:0000259" key="5">
    <source>
        <dbReference type="PROSITE" id="PS51841"/>
    </source>
</evidence>
<keyword evidence="1 4" id="KW-0732">Signal</keyword>
<dbReference type="Gene3D" id="3.60.10.10">
    <property type="entry name" value="Endonuclease/exonuclease/phosphatase"/>
    <property type="match status" value="1"/>
</dbReference>
<keyword evidence="3" id="KW-0472">Membrane</keyword>
<dbReference type="InterPro" id="IPR001322">
    <property type="entry name" value="Lamin_tail_dom"/>
</dbReference>
<feature type="transmembrane region" description="Helical" evidence="3">
    <location>
        <begin position="1548"/>
        <end position="1567"/>
    </location>
</feature>
<dbReference type="GO" id="GO:0009166">
    <property type="term" value="P:nucleotide catabolic process"/>
    <property type="evidence" value="ECO:0007669"/>
    <property type="project" value="InterPro"/>
</dbReference>
<dbReference type="InterPro" id="IPR036415">
    <property type="entry name" value="Lamin_tail_dom_sf"/>
</dbReference>
<proteinExistence type="predicted"/>
<evidence type="ECO:0000256" key="2">
    <source>
        <dbReference type="SAM" id="MobiDB-lite"/>
    </source>
</evidence>
<dbReference type="SUPFAM" id="SSF55816">
    <property type="entry name" value="5'-nucleotidase (syn. UDP-sugar hydrolase), C-terminal domain"/>
    <property type="match status" value="1"/>
</dbReference>
<dbReference type="InterPro" id="IPR036907">
    <property type="entry name" value="5'-Nucleotdase_C_sf"/>
</dbReference>
<sequence>MPSAASRVPARRFTTALSAALGVALLGSALVPLPASAAVGSKVVINEAYLKGGSANAFYTNKFVELYNAGDTAQDLSGWSLQYRAATSTTAPNAANTLPLTGSIAAGGYYLIGLTSNGENGAPLPTADITSTGLNPGGERGQLVLANVAESLALPAGNVSDGRVVDFLGYGTATTFETAAAAVTGGNSTPNALVRTGFADTNDNSADFTNTTTVTPQGSGGTTPAPTQSPSASPSPTQSASPSPTTAPTPGVVTPIRDIQGTGATTPLAGQTVTTRGVVTAAYPTGGYNGFFIQTPGTGGVLDPATHRASDAVFVYGSAATAKVKIGQHVEVTGTAGEFSGQTQITTDAASVTVLTEQAEGVAPAQVSWPKTDEERERFEGMLLAPQGDFTVTNSYSTNQYAEVGLAAGTTPLRTPTDVARPDSPEYVAAVADNNARAVILDDGASINFLNRANQGIPLPYLSLTEPVRVGAPVTFTGPVILDYRNNAWKFQPTTQLTVDNAETVQPATFANTRTAAPAPVGGTVKISSFNVLNYFTTTAESVGCTSTYKDREGNPVTADTCPAPGPRGAADAANLKRQQDKIVAAVNGLGADVVSLEEIENSAKFGKDRDAALSTLVGALNAAAGSEQWAFVPSPAALPATEDVIRTAFIYKKAVVAPVGDSVILDDAAFRNARQPLAQAFAPVGSPDAKILAIVNHFKSKGDSNPKATGDNANGIQGAFNGDRVRQADALGTFAKERAAAVGTEDVFLLGDFNSYAQEDPIEKLRQYGFETLEAGTGKYSYSFSGQSGSLDHVLGSASARELVTGTDIWNINAVEALALEYSRYNYNATNFYDASPYRSSDHDPVVVGLDLGDAVTPINLVGINDFHGRIDANTVKFAGTVEQLRAEYGDANSLFLSNGDNIGASVFASSYFGDEPTIDVLNALELAASATGNHEFDKGATDLTGRVTDRADFPYLAANVFKDGKPLLPEYAIFEVDGVRVGVIGAITDSTPTLVTPSGIQGIEFREPVAEVNRVVAEIDDQVDVIVAQYHEGSGTGQKTTTIEQAVAAGGPFAAIVNETSPEVDAIFTGHTHQLYAWDAPIPGREGTRPIVQTGSYGENVGQIVLDVDRDGDVVDYTARNVARLVPAEKQTAAQLDTQLIDTYPRVKEVSEIVADARQRADVVGQQPVGKVTADITTAFSGGSYVDGVYTGGTRGDRTKQSALGGLVADALLDSLSDADRGGAEVSFVNAGGLREELLYGTDGVITLAEANAVLPFLNNLWTTTLTGDQLRRVLEQQWGDFAQRKDAANLSLGVSENLRYTYDASRPAGERITGIWIDGAAVDPARGYRVGSFNFLLGGGDSFSVFAQGTDTRDSGLIDRDAWIAYLDENKDPGLSPDFTARGVQVSTLAQPVAAGSDVSVTVSNLDLTSLGAPANTSLDASFGAAVASTRVADLVAPTANASALAAPAATSVAVVDGSATVTVGVPADATGTLQLRLTAQPTGTAVTVPVQVAVAGDGAGTPGTGAGQGGTGQNGAGQNGAGQSGSGGAGSSTGALPVTGSDTAWMGAGVLAALALLGLGLVARRRATRQLD</sequence>
<dbReference type="InterPro" id="IPR004843">
    <property type="entry name" value="Calcineurin-like_PHP"/>
</dbReference>
<dbReference type="SUPFAM" id="SSF56300">
    <property type="entry name" value="Metallo-dependent phosphatases"/>
    <property type="match status" value="1"/>
</dbReference>
<dbReference type="RefSeq" id="WP_116536311.1">
    <property type="nucleotide sequence ID" value="NZ_QDFT01000002.1"/>
</dbReference>
<dbReference type="PRINTS" id="PR01607">
    <property type="entry name" value="APYRASEFAMLY"/>
</dbReference>
<evidence type="ECO:0000313" key="7">
    <source>
        <dbReference type="Proteomes" id="UP000244649"/>
    </source>
</evidence>